<sequence>MRALGVKIAGGSHSHYSARIKKLGLDTSHFVGQGSNKGKKFPKRMTKSCDVLVLRNSGNRQKSHLLVRSMIEMGVAHVCSKCGVPPEWMGNPLTLDVDHINENWLDDRLENLRFICPNCHSQFSRRLLGH</sequence>
<evidence type="ECO:0000313" key="3">
    <source>
        <dbReference type="Proteomes" id="UP000244827"/>
    </source>
</evidence>
<feature type="domain" description="HNH" evidence="1">
    <location>
        <begin position="79"/>
        <end position="122"/>
    </location>
</feature>
<keyword evidence="3" id="KW-1185">Reference proteome</keyword>
<evidence type="ECO:0000313" key="2">
    <source>
        <dbReference type="EMBL" id="ATN92931.1"/>
    </source>
</evidence>
<dbReference type="GO" id="GO:0003676">
    <property type="term" value="F:nucleic acid binding"/>
    <property type="evidence" value="ECO:0007669"/>
    <property type="project" value="InterPro"/>
</dbReference>
<accession>A0A2R2YAX6</accession>
<dbReference type="GO" id="GO:0008270">
    <property type="term" value="F:zinc ion binding"/>
    <property type="evidence" value="ECO:0007669"/>
    <property type="project" value="InterPro"/>
</dbReference>
<organism evidence="2 3">
    <name type="scientific">Pseudomonas phage PPSC2</name>
    <dbReference type="NCBI Taxonomy" id="2041350"/>
    <lineage>
        <taxon>Viruses</taxon>
        <taxon>Duplodnaviria</taxon>
        <taxon>Heunggongvirae</taxon>
        <taxon>Uroviricota</taxon>
        <taxon>Caudoviricetes</taxon>
        <taxon>Vandenendeviridae</taxon>
        <taxon>Gorskivirinae</taxon>
        <taxon>Shenlongvirus</taxon>
        <taxon>Shenlongvirus PPSC2</taxon>
    </lineage>
</organism>
<dbReference type="EMBL" id="MF893340">
    <property type="protein sequence ID" value="ATN92931.1"/>
    <property type="molecule type" value="Genomic_DNA"/>
</dbReference>
<dbReference type="Proteomes" id="UP000244827">
    <property type="component" value="Segment"/>
</dbReference>
<reference evidence="2 3" key="1">
    <citation type="journal article" date="2018" name="Arch. Virol.">
        <title>Genomic characterization and phylogenetic analysis of the novel Pseudomonas phage PPSC2.</title>
        <authorList>
            <person name="Wu X."/>
            <person name="Wu Y."/>
            <person name="Tang Y."/>
            <person name="Gan B."/>
        </authorList>
    </citation>
    <scope>NUCLEOTIDE SEQUENCE [LARGE SCALE GENOMIC DNA]</scope>
</reference>
<name>A0A2R2YAX6_9CAUD</name>
<evidence type="ECO:0000259" key="1">
    <source>
        <dbReference type="Pfam" id="PF01844"/>
    </source>
</evidence>
<dbReference type="InterPro" id="IPR002711">
    <property type="entry name" value="HNH"/>
</dbReference>
<dbReference type="CDD" id="cd00085">
    <property type="entry name" value="HNHc"/>
    <property type="match status" value="1"/>
</dbReference>
<dbReference type="Pfam" id="PF01844">
    <property type="entry name" value="HNH"/>
    <property type="match status" value="1"/>
</dbReference>
<dbReference type="GO" id="GO:0004519">
    <property type="term" value="F:endonuclease activity"/>
    <property type="evidence" value="ECO:0007669"/>
    <property type="project" value="InterPro"/>
</dbReference>
<gene>
    <name evidence="2" type="ORF">PPSC2_168</name>
</gene>
<proteinExistence type="predicted"/>
<dbReference type="InterPro" id="IPR003615">
    <property type="entry name" value="HNH_nuc"/>
</dbReference>
<protein>
    <recommendedName>
        <fullName evidence="1">HNH domain-containing protein</fullName>
    </recommendedName>
</protein>